<evidence type="ECO:0000256" key="1">
    <source>
        <dbReference type="SAM" id="MobiDB-lite"/>
    </source>
</evidence>
<dbReference type="EMBL" id="JAGDFL010000531">
    <property type="protein sequence ID" value="KAG7385925.1"/>
    <property type="molecule type" value="Genomic_DNA"/>
</dbReference>
<evidence type="ECO:0000313" key="4">
    <source>
        <dbReference type="Proteomes" id="UP000693981"/>
    </source>
</evidence>
<accession>A0A8T1VX83</accession>
<dbReference type="Proteomes" id="UP000693981">
    <property type="component" value="Unassembled WGS sequence"/>
</dbReference>
<sequence length="141" mass="15817">MRIGTTALTIFALALLTNFVSAWYGTVKFYQDVEFEGNTFPWGISKTQRCYNLSCWNDKASSIKWSGLPTKGSFDGKSRIAFFTGKDCTGESREWATDQDDDSPKDLTQDGINDKVSSFIIWESNRKISNGIDTPCPWGTN</sequence>
<gene>
    <name evidence="3" type="ORF">PHYBOEH_008858</name>
</gene>
<protein>
    <submittedName>
        <fullName evidence="3">Uncharacterized protein</fullName>
    </submittedName>
</protein>
<feature type="chain" id="PRO_5035934808" evidence="2">
    <location>
        <begin position="23"/>
        <end position="141"/>
    </location>
</feature>
<feature type="region of interest" description="Disordered" evidence="1">
    <location>
        <begin position="91"/>
        <end position="111"/>
    </location>
</feature>
<name>A0A8T1VX83_9STRA</name>
<keyword evidence="4" id="KW-1185">Reference proteome</keyword>
<feature type="signal peptide" evidence="2">
    <location>
        <begin position="1"/>
        <end position="22"/>
    </location>
</feature>
<evidence type="ECO:0000313" key="3">
    <source>
        <dbReference type="EMBL" id="KAG7385925.1"/>
    </source>
</evidence>
<organism evidence="3 4">
    <name type="scientific">Phytophthora boehmeriae</name>
    <dbReference type="NCBI Taxonomy" id="109152"/>
    <lineage>
        <taxon>Eukaryota</taxon>
        <taxon>Sar</taxon>
        <taxon>Stramenopiles</taxon>
        <taxon>Oomycota</taxon>
        <taxon>Peronosporomycetes</taxon>
        <taxon>Peronosporales</taxon>
        <taxon>Peronosporaceae</taxon>
        <taxon>Phytophthora</taxon>
    </lineage>
</organism>
<keyword evidence="2" id="KW-0732">Signal</keyword>
<dbReference type="OrthoDB" id="88514at2759"/>
<reference evidence="3" key="1">
    <citation type="submission" date="2021-02" db="EMBL/GenBank/DDBJ databases">
        <authorList>
            <person name="Palmer J.M."/>
        </authorList>
    </citation>
    <scope>NUCLEOTIDE SEQUENCE</scope>
    <source>
        <strain evidence="3">SCRP23</strain>
    </source>
</reference>
<feature type="compositionally biased region" description="Basic and acidic residues" evidence="1">
    <location>
        <begin position="91"/>
        <end position="108"/>
    </location>
</feature>
<evidence type="ECO:0000256" key="2">
    <source>
        <dbReference type="SAM" id="SignalP"/>
    </source>
</evidence>
<comment type="caution">
    <text evidence="3">The sequence shown here is derived from an EMBL/GenBank/DDBJ whole genome shotgun (WGS) entry which is preliminary data.</text>
</comment>
<proteinExistence type="predicted"/>
<dbReference type="AlphaFoldDB" id="A0A8T1VX83"/>